<dbReference type="SUPFAM" id="SSF55681">
    <property type="entry name" value="Class II aaRS and biotin synthetases"/>
    <property type="match status" value="1"/>
</dbReference>
<dbReference type="InterPro" id="IPR018149">
    <property type="entry name" value="Lys-tRNA-synth_II_C"/>
</dbReference>
<comment type="subcellular location">
    <subcellularLocation>
        <location evidence="11">Cytoplasm</location>
    </subcellularLocation>
</comment>
<feature type="binding site" evidence="11">
    <location>
        <position position="423"/>
    </location>
    <ligand>
        <name>Mg(2+)</name>
        <dbReference type="ChEBI" id="CHEBI:18420"/>
        <label>1</label>
    </ligand>
</feature>
<keyword evidence="7 12" id="KW-0694">RNA-binding</keyword>
<evidence type="ECO:0000259" key="16">
    <source>
        <dbReference type="PROSITE" id="PS50886"/>
    </source>
</evidence>
<comment type="cofactor">
    <cofactor evidence="11 13">
        <name>Mg(2+)</name>
        <dbReference type="ChEBI" id="CHEBI:18420"/>
    </cofactor>
    <text evidence="11 13">Binds 3 Mg(2+) ions per subunit.</text>
</comment>
<dbReference type="PRINTS" id="PR00982">
    <property type="entry name" value="TRNASYNTHLYS"/>
</dbReference>
<dbReference type="HAMAP" id="MF_00252">
    <property type="entry name" value="Lys_tRNA_synth_class2"/>
    <property type="match status" value="1"/>
</dbReference>
<evidence type="ECO:0000256" key="14">
    <source>
        <dbReference type="SAM" id="MobiDB-lite"/>
    </source>
</evidence>
<evidence type="ECO:0000256" key="11">
    <source>
        <dbReference type="HAMAP-Rule" id="MF_00252"/>
    </source>
</evidence>
<feature type="binding site" evidence="11">
    <location>
        <position position="416"/>
    </location>
    <ligand>
        <name>Mg(2+)</name>
        <dbReference type="ChEBI" id="CHEBI:18420"/>
        <label>1</label>
    </ligand>
</feature>
<keyword evidence="8 11" id="KW-0648">Protein biosynthesis</keyword>
<gene>
    <name evidence="11 17" type="primary">lysS</name>
    <name evidence="17" type="ORF">OZZ16_10130</name>
</gene>
<organism evidence="17 18">
    <name type="scientific">Mediterraneibacter gnavus</name>
    <name type="common">Ruminococcus gnavus</name>
    <dbReference type="NCBI Taxonomy" id="33038"/>
    <lineage>
        <taxon>Bacteria</taxon>
        <taxon>Bacillati</taxon>
        <taxon>Bacillota</taxon>
        <taxon>Clostridia</taxon>
        <taxon>Lachnospirales</taxon>
        <taxon>Lachnospiraceae</taxon>
        <taxon>Mediterraneibacter</taxon>
    </lineage>
</organism>
<evidence type="ECO:0000256" key="4">
    <source>
        <dbReference type="ARBA" id="ARBA00022723"/>
    </source>
</evidence>
<dbReference type="CDD" id="cd04322">
    <property type="entry name" value="LysRS_N"/>
    <property type="match status" value="1"/>
</dbReference>
<evidence type="ECO:0000256" key="5">
    <source>
        <dbReference type="ARBA" id="ARBA00022741"/>
    </source>
</evidence>
<evidence type="ECO:0000313" key="18">
    <source>
        <dbReference type="Proteomes" id="UP001076974"/>
    </source>
</evidence>
<dbReference type="GO" id="GO:0140096">
    <property type="term" value="F:catalytic activity, acting on a protein"/>
    <property type="evidence" value="ECO:0007669"/>
    <property type="project" value="UniProtKB-ARBA"/>
</dbReference>
<accession>A0AAJ1LK81</accession>
<dbReference type="PROSITE" id="PS50886">
    <property type="entry name" value="TRBD"/>
    <property type="match status" value="1"/>
</dbReference>
<evidence type="ECO:0000256" key="9">
    <source>
        <dbReference type="ARBA" id="ARBA00023146"/>
    </source>
</evidence>
<dbReference type="NCBIfam" id="NF001756">
    <property type="entry name" value="PRK00484.1"/>
    <property type="match status" value="1"/>
</dbReference>
<dbReference type="InterPro" id="IPR006195">
    <property type="entry name" value="aa-tRNA-synth_II"/>
</dbReference>
<dbReference type="PANTHER" id="PTHR42918">
    <property type="entry name" value="LYSYL-TRNA SYNTHETASE"/>
    <property type="match status" value="1"/>
</dbReference>
<dbReference type="GO" id="GO:0004824">
    <property type="term" value="F:lysine-tRNA ligase activity"/>
    <property type="evidence" value="ECO:0007669"/>
    <property type="project" value="UniProtKB-UniRule"/>
</dbReference>
<protein>
    <recommendedName>
        <fullName evidence="11">Lysine--tRNA ligase</fullName>
        <ecNumber evidence="11">6.1.1.6</ecNumber>
    </recommendedName>
    <alternativeName>
        <fullName evidence="11">Lysyl-tRNA synthetase</fullName>
        <shortName evidence="11">LysRS</shortName>
    </alternativeName>
</protein>
<dbReference type="GO" id="GO:0016740">
    <property type="term" value="F:transferase activity"/>
    <property type="evidence" value="ECO:0007669"/>
    <property type="project" value="UniProtKB-ARBA"/>
</dbReference>
<keyword evidence="3 11" id="KW-0436">Ligase</keyword>
<dbReference type="CDD" id="cd00775">
    <property type="entry name" value="LysRS_core"/>
    <property type="match status" value="1"/>
</dbReference>
<feature type="compositionally biased region" description="Basic and acidic residues" evidence="14">
    <location>
        <begin position="1"/>
        <end position="19"/>
    </location>
</feature>
<dbReference type="AlphaFoldDB" id="A0AAJ1LK81"/>
<dbReference type="Proteomes" id="UP001076974">
    <property type="component" value="Unassembled WGS sequence"/>
</dbReference>
<evidence type="ECO:0000256" key="8">
    <source>
        <dbReference type="ARBA" id="ARBA00022917"/>
    </source>
</evidence>
<comment type="caution">
    <text evidence="17">The sequence shown here is derived from an EMBL/GenBank/DDBJ whole genome shotgun (WGS) entry which is preliminary data.</text>
</comment>
<dbReference type="GO" id="GO:0005524">
    <property type="term" value="F:ATP binding"/>
    <property type="evidence" value="ECO:0007669"/>
    <property type="project" value="UniProtKB-UniRule"/>
</dbReference>
<keyword evidence="6 11" id="KW-0067">ATP-binding</keyword>
<dbReference type="NCBIfam" id="TIGR00499">
    <property type="entry name" value="lysS_bact"/>
    <property type="match status" value="1"/>
</dbReference>
<name>A0AAJ1LK81_MEDGN</name>
<dbReference type="InterPro" id="IPR002313">
    <property type="entry name" value="Lys-tRNA-ligase_II"/>
</dbReference>
<dbReference type="InterPro" id="IPR004365">
    <property type="entry name" value="NA-bd_OB_tRNA"/>
</dbReference>
<evidence type="ECO:0000256" key="10">
    <source>
        <dbReference type="ARBA" id="ARBA00048573"/>
    </source>
</evidence>
<evidence type="ECO:0000259" key="15">
    <source>
        <dbReference type="PROSITE" id="PS50862"/>
    </source>
</evidence>
<comment type="similarity">
    <text evidence="1 11">Belongs to the class-II aminoacyl-tRNA synthetase family.</text>
</comment>
<feature type="domain" description="TRNA-binding" evidence="16">
    <location>
        <begin position="548"/>
        <end position="653"/>
    </location>
</feature>
<dbReference type="InterPro" id="IPR002547">
    <property type="entry name" value="tRNA-bd_dom"/>
</dbReference>
<dbReference type="GO" id="GO:0000287">
    <property type="term" value="F:magnesium ion binding"/>
    <property type="evidence" value="ECO:0007669"/>
    <property type="project" value="UniProtKB-UniRule"/>
</dbReference>
<evidence type="ECO:0000256" key="12">
    <source>
        <dbReference type="PROSITE-ProRule" id="PRU00209"/>
    </source>
</evidence>
<evidence type="ECO:0000256" key="1">
    <source>
        <dbReference type="ARBA" id="ARBA00008226"/>
    </source>
</evidence>
<proteinExistence type="inferred from homology"/>
<keyword evidence="11 13" id="KW-0460">Magnesium</keyword>
<evidence type="ECO:0000256" key="3">
    <source>
        <dbReference type="ARBA" id="ARBA00022598"/>
    </source>
</evidence>
<keyword evidence="4 11" id="KW-0479">Metal-binding</keyword>
<dbReference type="RefSeq" id="WP_268802645.1">
    <property type="nucleotide sequence ID" value="NZ_JAPRAW010000011.1"/>
</dbReference>
<dbReference type="InterPro" id="IPR044136">
    <property type="entry name" value="Lys-tRNA-ligase_II_N"/>
</dbReference>
<keyword evidence="2 12" id="KW-0820">tRNA-binding</keyword>
<comment type="catalytic activity">
    <reaction evidence="10 11 13">
        <text>tRNA(Lys) + L-lysine + ATP = L-lysyl-tRNA(Lys) + AMP + diphosphate</text>
        <dbReference type="Rhea" id="RHEA:20792"/>
        <dbReference type="Rhea" id="RHEA-COMP:9696"/>
        <dbReference type="Rhea" id="RHEA-COMP:9697"/>
        <dbReference type="ChEBI" id="CHEBI:30616"/>
        <dbReference type="ChEBI" id="CHEBI:32551"/>
        <dbReference type="ChEBI" id="CHEBI:33019"/>
        <dbReference type="ChEBI" id="CHEBI:78442"/>
        <dbReference type="ChEBI" id="CHEBI:78529"/>
        <dbReference type="ChEBI" id="CHEBI:456215"/>
        <dbReference type="EC" id="6.1.1.6"/>
    </reaction>
</comment>
<evidence type="ECO:0000256" key="2">
    <source>
        <dbReference type="ARBA" id="ARBA00022555"/>
    </source>
</evidence>
<dbReference type="Gene3D" id="3.30.930.10">
    <property type="entry name" value="Bira Bifunctional Protein, Domain 2"/>
    <property type="match status" value="1"/>
</dbReference>
<dbReference type="Pfam" id="PF01336">
    <property type="entry name" value="tRNA_anti-codon"/>
    <property type="match status" value="1"/>
</dbReference>
<keyword evidence="11" id="KW-0963">Cytoplasm</keyword>
<reference evidence="17" key="1">
    <citation type="submission" date="2022-11" db="EMBL/GenBank/DDBJ databases">
        <title>Temperate bacteriophages infecting mucin-degrading bacterium Ruminococcus gnavus from the human gut.</title>
        <authorList>
            <person name="Buttimer C."/>
        </authorList>
    </citation>
    <scope>NUCLEOTIDE SEQUENCE</scope>
    <source>
        <strain evidence="17">CCUG 52279</strain>
    </source>
</reference>
<keyword evidence="5 11" id="KW-0547">Nucleotide-binding</keyword>
<evidence type="ECO:0000256" key="7">
    <source>
        <dbReference type="ARBA" id="ARBA00022884"/>
    </source>
</evidence>
<evidence type="ECO:0000313" key="17">
    <source>
        <dbReference type="EMBL" id="MCZ0690263.1"/>
    </source>
</evidence>
<evidence type="ECO:0000256" key="6">
    <source>
        <dbReference type="ARBA" id="ARBA00022840"/>
    </source>
</evidence>
<sequence>MPEKEGENIVSEQQKKAQQEPDLNQLRKVRREKLADLQANGKDPFVITKYDQTHHSLEIKENFEELAGKEVSIAGRMMSKRVMGKASFCNVQDLQGNIQSYVARDSIGEEAYKEFKKMDVGDVIGITGEVFETKTGEKSIHASSVTLLSKSLQILPEKFHGLTNTDIRYRQRYVDLIMNPDVKQTFINRSKILSAIRRYLDGQGFLEVETPMLVSNAGGAAARPFETHFNALDEDFKLRISLELYLKRLIVGGMERVYEIGRVFRNEGLDTRHNPEFTLMELYQAYTDYNGMMDLTENLYRHVAQEVLGTTVIEYNGVQMDLGKPFERITMVDAVKKYAGVDWNEVETLEQARALAKEHHVEFEERHKKGDILALFFEEFAEEHLIQPTFVMDHPIEISPLTKKKPENPEYTERFEFFMNGWEMANAYSELNDPIDQRERFKAQEELLAQGDDEANTTDEDFLNALEIGMPPTGGIGFGIDRMCMLLTNSAAIRDVLLFPTMKSMGADKKASKTSEAAPVEAEKPVEKIDFSKVKVEPLFEEMVDFDTFSKSDFRAVKVKECVAVPKSKKLLQFTLDDGTGTDRTILSGIHSFYEPEELVGKTLIAITNLPPRAMMGIDSCGMLLSAIHEEEGEEKLHLLMVDDRIPAGAKLY</sequence>
<dbReference type="GO" id="GO:0000049">
    <property type="term" value="F:tRNA binding"/>
    <property type="evidence" value="ECO:0007669"/>
    <property type="project" value="UniProtKB-UniRule"/>
</dbReference>
<dbReference type="PANTHER" id="PTHR42918:SF15">
    <property type="entry name" value="LYSINE--TRNA LIGASE, CHLOROPLASTIC_MITOCHONDRIAL"/>
    <property type="match status" value="1"/>
</dbReference>
<feature type="region of interest" description="Disordered" evidence="14">
    <location>
        <begin position="1"/>
        <end position="25"/>
    </location>
</feature>
<dbReference type="Gene3D" id="2.40.50.140">
    <property type="entry name" value="Nucleic acid-binding proteins"/>
    <property type="match status" value="2"/>
</dbReference>
<dbReference type="Pfam" id="PF00152">
    <property type="entry name" value="tRNA-synt_2"/>
    <property type="match status" value="1"/>
</dbReference>
<dbReference type="PROSITE" id="PS50862">
    <property type="entry name" value="AA_TRNA_LIGASE_II"/>
    <property type="match status" value="1"/>
</dbReference>
<feature type="domain" description="Aminoacyl-transfer RNA synthetases class-II family profile" evidence="15">
    <location>
        <begin position="189"/>
        <end position="500"/>
    </location>
</feature>
<evidence type="ECO:0000256" key="13">
    <source>
        <dbReference type="RuleBase" id="RU000336"/>
    </source>
</evidence>
<dbReference type="EMBL" id="JAPRBD010000012">
    <property type="protein sequence ID" value="MCZ0690263.1"/>
    <property type="molecule type" value="Genomic_DNA"/>
</dbReference>
<dbReference type="InterPro" id="IPR004364">
    <property type="entry name" value="Aa-tRNA-synt_II"/>
</dbReference>
<dbReference type="FunFam" id="2.40.50.140:FF:000024">
    <property type="entry name" value="Lysine--tRNA ligase"/>
    <property type="match status" value="1"/>
</dbReference>
<dbReference type="EC" id="6.1.1.6" evidence="11"/>
<feature type="binding site" evidence="11">
    <location>
        <position position="423"/>
    </location>
    <ligand>
        <name>Mg(2+)</name>
        <dbReference type="ChEBI" id="CHEBI:18420"/>
        <label>2</label>
    </ligand>
</feature>
<dbReference type="GO" id="GO:0006430">
    <property type="term" value="P:lysyl-tRNA aminoacylation"/>
    <property type="evidence" value="ECO:0007669"/>
    <property type="project" value="UniProtKB-UniRule"/>
</dbReference>
<keyword evidence="9 11" id="KW-0030">Aminoacyl-tRNA synthetase</keyword>
<dbReference type="InterPro" id="IPR012340">
    <property type="entry name" value="NA-bd_OB-fold"/>
</dbReference>
<dbReference type="InterPro" id="IPR045864">
    <property type="entry name" value="aa-tRNA-synth_II/BPL/LPL"/>
</dbReference>
<dbReference type="GO" id="GO:0005829">
    <property type="term" value="C:cytosol"/>
    <property type="evidence" value="ECO:0007669"/>
    <property type="project" value="TreeGrafter"/>
</dbReference>
<comment type="subunit">
    <text evidence="11">Homodimer.</text>
</comment>
<dbReference type="Pfam" id="PF01588">
    <property type="entry name" value="tRNA_bind"/>
    <property type="match status" value="1"/>
</dbReference>
<dbReference type="SUPFAM" id="SSF50249">
    <property type="entry name" value="Nucleic acid-binding proteins"/>
    <property type="match status" value="2"/>
</dbReference>